<dbReference type="InterPro" id="IPR057666">
    <property type="entry name" value="DrpA_SLOG"/>
</dbReference>
<feature type="domain" description="Smf/DprA SLOG" evidence="3">
    <location>
        <begin position="62"/>
        <end position="269"/>
    </location>
</feature>
<comment type="similarity">
    <text evidence="1">Belongs to the DprA/Smf family.</text>
</comment>
<dbReference type="Pfam" id="PF21102">
    <property type="entry name" value="DprA_N"/>
    <property type="match status" value="1"/>
</dbReference>
<reference evidence="5 6" key="1">
    <citation type="submission" date="2015-09" db="EMBL/GenBank/DDBJ databases">
        <title>Draft genome sequence of Aliiroseovarius crassostreae CV919-312TSm, the causative agent of Roseovarius Oyster Disease (formerly Juvenile Oyster Disease).</title>
        <authorList>
            <person name="Kessner L."/>
            <person name="Spinard E."/>
            <person name="Nelson D."/>
        </authorList>
    </citation>
    <scope>NUCLEOTIDE SEQUENCE [LARGE SCALE GENOMIC DNA]</scope>
    <source>
        <strain evidence="5 6">CV919-312</strain>
    </source>
</reference>
<dbReference type="Gene3D" id="3.40.50.450">
    <property type="match status" value="1"/>
</dbReference>
<dbReference type="GO" id="GO:0009294">
    <property type="term" value="P:DNA-mediated transformation"/>
    <property type="evidence" value="ECO:0007669"/>
    <property type="project" value="InterPro"/>
</dbReference>
<name>A0A0P7JPY1_9RHOB</name>
<dbReference type="NCBIfam" id="TIGR00732">
    <property type="entry name" value="dprA"/>
    <property type="match status" value="1"/>
</dbReference>
<dbReference type="InterPro" id="IPR003488">
    <property type="entry name" value="DprA"/>
</dbReference>
<dbReference type="Gene3D" id="1.10.10.10">
    <property type="entry name" value="Winged helix-like DNA-binding domain superfamily/Winged helix DNA-binding domain"/>
    <property type="match status" value="1"/>
</dbReference>
<accession>A0A0P7JPY1</accession>
<keyword evidence="6" id="KW-1185">Reference proteome</keyword>
<dbReference type="InterPro" id="IPR036388">
    <property type="entry name" value="WH-like_DNA-bd_sf"/>
</dbReference>
<evidence type="ECO:0000259" key="3">
    <source>
        <dbReference type="Pfam" id="PF02481"/>
    </source>
</evidence>
<dbReference type="PANTHER" id="PTHR43022:SF1">
    <property type="entry name" value="PROTEIN SMF"/>
    <property type="match status" value="1"/>
</dbReference>
<proteinExistence type="inferred from homology"/>
<dbReference type="STRING" id="154981.AKJ29_12035"/>
<dbReference type="Pfam" id="PF17782">
    <property type="entry name" value="WHD_DprA"/>
    <property type="match status" value="1"/>
</dbReference>
<protein>
    <submittedName>
        <fullName evidence="5">DNA processing protein DprA</fullName>
    </submittedName>
</protein>
<evidence type="ECO:0000259" key="4">
    <source>
        <dbReference type="Pfam" id="PF17782"/>
    </source>
</evidence>
<evidence type="ECO:0000256" key="1">
    <source>
        <dbReference type="ARBA" id="ARBA00006525"/>
    </source>
</evidence>
<evidence type="ECO:0000313" key="5">
    <source>
        <dbReference type="EMBL" id="KPN63392.1"/>
    </source>
</evidence>
<gene>
    <name evidence="5" type="ORF">AKJ29_12035</name>
</gene>
<organism evidence="5 6">
    <name type="scientific">Aliiroseovarius crassostreae</name>
    <dbReference type="NCBI Taxonomy" id="154981"/>
    <lineage>
        <taxon>Bacteria</taxon>
        <taxon>Pseudomonadati</taxon>
        <taxon>Pseudomonadota</taxon>
        <taxon>Alphaproteobacteria</taxon>
        <taxon>Rhodobacterales</taxon>
        <taxon>Paracoccaceae</taxon>
        <taxon>Aliiroseovarius</taxon>
    </lineage>
</organism>
<feature type="domain" description="DprA winged helix" evidence="4">
    <location>
        <begin position="295"/>
        <end position="355"/>
    </location>
</feature>
<dbReference type="OrthoDB" id="9785707at2"/>
<dbReference type="EMBL" id="LKBA01000006">
    <property type="protein sequence ID" value="KPN63392.1"/>
    <property type="molecule type" value="Genomic_DNA"/>
</dbReference>
<sequence length="360" mass="38261">MRSHRVGISTFYKLIDAHGSAQNALEALPEIARSAGVKTYHPCPMAKAEEEIRQGAAAGAQLIFRGQADYPQTLSQIPDAPPFFWAMGDRAALSRPMVALAGARNASSLGLRMARRLAADLTKAGYVVVSGLARGIDSAAHTAALEHGATIAVMPGGVDLIYPSENTDLAHRIARHGLRISEQPIGRSPQARHFPLRNRIISGLSQAVIVVEAAAKSGTLITARNALDQGREVLAVPGHPFDARVAGCNMLIRDGAVLVRHSDDVFDALRGVFAQPPRPVSRQDAASEQGDPPAPKPARSLADTTKLHDQILARLGPCPLAEDQLIRELGHPAQQLSAEILTLEVEGRITRAAGGLLARN</sequence>
<dbReference type="Pfam" id="PF02481">
    <property type="entry name" value="DNA_processg_A"/>
    <property type="match status" value="1"/>
</dbReference>
<dbReference type="PANTHER" id="PTHR43022">
    <property type="entry name" value="PROTEIN SMF"/>
    <property type="match status" value="1"/>
</dbReference>
<feature type="region of interest" description="Disordered" evidence="2">
    <location>
        <begin position="277"/>
        <end position="301"/>
    </location>
</feature>
<dbReference type="AlphaFoldDB" id="A0A0P7JPY1"/>
<comment type="caution">
    <text evidence="5">The sequence shown here is derived from an EMBL/GenBank/DDBJ whole genome shotgun (WGS) entry which is preliminary data.</text>
</comment>
<dbReference type="SUPFAM" id="SSF102405">
    <property type="entry name" value="MCP/YpsA-like"/>
    <property type="match status" value="1"/>
</dbReference>
<evidence type="ECO:0000313" key="6">
    <source>
        <dbReference type="Proteomes" id="UP000050471"/>
    </source>
</evidence>
<evidence type="ECO:0000256" key="2">
    <source>
        <dbReference type="SAM" id="MobiDB-lite"/>
    </source>
</evidence>
<dbReference type="InterPro" id="IPR041614">
    <property type="entry name" value="DprA_WH"/>
</dbReference>
<dbReference type="Proteomes" id="UP000050471">
    <property type="component" value="Unassembled WGS sequence"/>
</dbReference>